<dbReference type="Pfam" id="PF23170">
    <property type="entry name" value="bHLH_PER"/>
    <property type="match status" value="1"/>
</dbReference>
<reference evidence="11" key="1">
    <citation type="submission" date="2025-08" db="UniProtKB">
        <authorList>
            <consortium name="Ensembl"/>
        </authorList>
    </citation>
    <scope>IDENTIFICATION</scope>
</reference>
<organism evidence="11 12">
    <name type="scientific">Sphenodon punctatus</name>
    <name type="common">Tuatara</name>
    <name type="synonym">Hatteria punctata</name>
    <dbReference type="NCBI Taxonomy" id="8508"/>
    <lineage>
        <taxon>Eukaryota</taxon>
        <taxon>Metazoa</taxon>
        <taxon>Chordata</taxon>
        <taxon>Craniata</taxon>
        <taxon>Vertebrata</taxon>
        <taxon>Euteleostomi</taxon>
        <taxon>Lepidosauria</taxon>
        <taxon>Sphenodontia</taxon>
        <taxon>Sphenodontidae</taxon>
        <taxon>Sphenodon</taxon>
    </lineage>
</organism>
<evidence type="ECO:0000256" key="3">
    <source>
        <dbReference type="ARBA" id="ARBA00022490"/>
    </source>
</evidence>
<feature type="domain" description="PAS" evidence="10">
    <location>
        <begin position="337"/>
        <end position="383"/>
    </location>
</feature>
<protein>
    <submittedName>
        <fullName evidence="11">Period circadian regulator 3</fullName>
    </submittedName>
</protein>
<dbReference type="SMART" id="SM00091">
    <property type="entry name" value="PAS"/>
    <property type="match status" value="2"/>
</dbReference>
<dbReference type="Pfam" id="PF08447">
    <property type="entry name" value="PAS_3"/>
    <property type="match status" value="1"/>
</dbReference>
<keyword evidence="4" id="KW-0677">Repeat</keyword>
<dbReference type="InterPro" id="IPR048814">
    <property type="entry name" value="Per1-3_PAS-A"/>
</dbReference>
<keyword evidence="12" id="KW-1185">Reference proteome</keyword>
<dbReference type="GO" id="GO:0001222">
    <property type="term" value="F:transcription corepressor binding"/>
    <property type="evidence" value="ECO:0007669"/>
    <property type="project" value="TreeGrafter"/>
</dbReference>
<dbReference type="InterPro" id="IPR035965">
    <property type="entry name" value="PAS-like_dom_sf"/>
</dbReference>
<feature type="compositionally biased region" description="Low complexity" evidence="9">
    <location>
        <begin position="70"/>
        <end position="96"/>
    </location>
</feature>
<evidence type="ECO:0000313" key="12">
    <source>
        <dbReference type="Proteomes" id="UP000694392"/>
    </source>
</evidence>
<keyword evidence="8" id="KW-0539">Nucleus</keyword>
<evidence type="ECO:0000256" key="5">
    <source>
        <dbReference type="ARBA" id="ARBA00023015"/>
    </source>
</evidence>
<feature type="region of interest" description="Disordered" evidence="9">
    <location>
        <begin position="605"/>
        <end position="626"/>
    </location>
</feature>
<feature type="region of interest" description="Disordered" evidence="9">
    <location>
        <begin position="906"/>
        <end position="926"/>
    </location>
</feature>
<dbReference type="InterPro" id="IPR050760">
    <property type="entry name" value="Period_circadian_regulator"/>
</dbReference>
<dbReference type="GO" id="GO:0005634">
    <property type="term" value="C:nucleus"/>
    <property type="evidence" value="ECO:0007669"/>
    <property type="project" value="UniProtKB-SubCell"/>
</dbReference>
<dbReference type="PANTHER" id="PTHR11269:SF13">
    <property type="entry name" value="PERIOD CIRCADIAN PROTEIN HOMOLOG 3"/>
    <property type="match status" value="1"/>
</dbReference>
<accession>A0A8D0H7B3</accession>
<dbReference type="Pfam" id="PF12114">
    <property type="entry name" value="Period_C"/>
    <property type="match status" value="1"/>
</dbReference>
<dbReference type="FunFam" id="3.30.450.20:FF:000004">
    <property type="entry name" value="Period circadian protein homolog 3"/>
    <property type="match status" value="1"/>
</dbReference>
<evidence type="ECO:0000313" key="11">
    <source>
        <dbReference type="Ensembl" id="ENSSPUP00000015556.1"/>
    </source>
</evidence>
<dbReference type="InterPro" id="IPR057310">
    <property type="entry name" value="PER1-3_bHLH"/>
</dbReference>
<keyword evidence="6" id="KW-0090">Biological rhythms</keyword>
<evidence type="ECO:0000256" key="7">
    <source>
        <dbReference type="ARBA" id="ARBA00023163"/>
    </source>
</evidence>
<feature type="compositionally biased region" description="Low complexity" evidence="9">
    <location>
        <begin position="745"/>
        <end position="757"/>
    </location>
</feature>
<dbReference type="AlphaFoldDB" id="A0A8D0H7B3"/>
<evidence type="ECO:0000256" key="2">
    <source>
        <dbReference type="ARBA" id="ARBA00004496"/>
    </source>
</evidence>
<evidence type="ECO:0000256" key="4">
    <source>
        <dbReference type="ARBA" id="ARBA00022737"/>
    </source>
</evidence>
<dbReference type="GO" id="GO:0031625">
    <property type="term" value="F:ubiquitin protein ligase binding"/>
    <property type="evidence" value="ECO:0007669"/>
    <property type="project" value="Ensembl"/>
</dbReference>
<dbReference type="GO" id="GO:0000976">
    <property type="term" value="F:transcription cis-regulatory region binding"/>
    <property type="evidence" value="ECO:0007669"/>
    <property type="project" value="TreeGrafter"/>
</dbReference>
<dbReference type="GO" id="GO:0043153">
    <property type="term" value="P:entrainment of circadian clock by photoperiod"/>
    <property type="evidence" value="ECO:0007669"/>
    <property type="project" value="TreeGrafter"/>
</dbReference>
<comment type="subcellular location">
    <subcellularLocation>
        <location evidence="2">Cytoplasm</location>
    </subcellularLocation>
    <subcellularLocation>
        <location evidence="1">Nucleus</location>
    </subcellularLocation>
</comment>
<feature type="region of interest" description="Disordered" evidence="9">
    <location>
        <begin position="986"/>
        <end position="1048"/>
    </location>
</feature>
<feature type="compositionally biased region" description="Low complexity" evidence="9">
    <location>
        <begin position="988"/>
        <end position="1024"/>
    </location>
</feature>
<dbReference type="FunFam" id="3.30.450.20:FF:000013">
    <property type="entry name" value="Period circadian protein homolog 2"/>
    <property type="match status" value="1"/>
</dbReference>
<dbReference type="Proteomes" id="UP000694392">
    <property type="component" value="Unplaced"/>
</dbReference>
<evidence type="ECO:0000256" key="1">
    <source>
        <dbReference type="ARBA" id="ARBA00004123"/>
    </source>
</evidence>
<sequence length="1172" mass="130079">MNKENLLQNMDHKESCSPATTSETGKQEDQTHGSDSLQEQNSHYRDNPQIRYGGSTESKFSGNKFNGLESNGTGSHSHESSGSSSGSFRRPSRSMSNSNQLDWNYKELMMMIKEVKRYLPAEQQQISSKPSTVRALNYALQCVQRVQGGSFFHAVSDHGVYQTDEAMYSIEELAAVTSEYALKNTDTFVAVFSLLSGWMVHLSEQAASVLNFKKKVLESTRFAELLAPRDVSVFYAHTNKSHLPLWNVETQAASLYDYTQVKSFFCRIRGGNNQYQRKHYYPFRITPYLVSVCRSDHREAESCCLALAEKIHSGYEALQIPMEERIFTTTHSPDCVFLEIDDRAVPLLGYLPQDLIGTSILMYLHPEDRPLMVAIHQKVLKFAGQLPFEHSPIRFCTQNGDYIILDTSWSSFVSPWSRKVVFIVGRHKVRTSPLNEDVFAARSREMNSVGEEIKELQGQIYKLLLQPVHSNGSSGYGSLGSNGSYEHYISIASSSDSSGKCVEEIQREPMTLQQVCADVSQIKNLGQQLYIESRSKPQNEKDMDLDAELQGALRNNTTRDPAAASYNDSRNTHPISSYQQINCVDNIIRYLESCSIPALKRKCESSTNTSSSSLEDDRQARQGQNKAQVLEEVTALEDATLQFEQIEQFPANARSPTMLPEEFKQVGLTKEVLSAHTQKQEKNYVDRLRQRILLSPYRSYLQQGNRNNKVYFHGQGGPPSGQTRPASYKRGKLGKLKCLKLLNSSDSSSCNRNGSSLPRETRTTSLKPSSSLPEASHLGLSSMALPLPMVLPTQPYPVAGFPIPSMTSLEGVCVPPSVGLEFLAPSHLPYSTQPFPAPNIGTVMAMDFHNSPVCTQIPQPLFPSLYPCSSASYPYPTVPPGPASAMPSVAPDPVGHILPTSMPLPAEEQQEAPGNQSPIFGNSRSSSPLQLNLLQEELPKTLEPPNEAEIQTHMEIKCGNDPEDSGNNDNHSVDSEMLDLLLHEDSRSGTSSAVSGSGSAESVSLGPSSSSNGTSGCGTGSVNSRGYFASSDSSEASKRGRRNQEMEEKGIFSCEPRIESLWRIASHTPQHVLMMTYQIPERIQAEVLKEDLEKLAVMQKKQPWFTEQQKEELAKVHPWICNQTIPQEINIQGCVTCGSRVGDCQIAVTENRDPYMENRVSTLETLPSLAQD</sequence>
<dbReference type="Pfam" id="PF21353">
    <property type="entry name" value="Per3-like_PAS-A"/>
    <property type="match status" value="1"/>
</dbReference>
<feature type="compositionally biased region" description="Basic and acidic residues" evidence="9">
    <location>
        <begin position="1035"/>
        <end position="1048"/>
    </location>
</feature>
<dbReference type="GO" id="GO:0000122">
    <property type="term" value="P:negative regulation of transcription by RNA polymerase II"/>
    <property type="evidence" value="ECO:0007669"/>
    <property type="project" value="Ensembl"/>
</dbReference>
<evidence type="ECO:0000259" key="10">
    <source>
        <dbReference type="PROSITE" id="PS50112"/>
    </source>
</evidence>
<dbReference type="Gene3D" id="3.30.450.20">
    <property type="entry name" value="PAS domain"/>
    <property type="match status" value="2"/>
</dbReference>
<evidence type="ECO:0000256" key="6">
    <source>
        <dbReference type="ARBA" id="ARBA00023108"/>
    </source>
</evidence>
<proteinExistence type="predicted"/>
<name>A0A8D0H7B3_SPHPU</name>
<feature type="region of interest" description="Disordered" evidence="9">
    <location>
        <begin position="1"/>
        <end position="97"/>
    </location>
</feature>
<dbReference type="GO" id="GO:0045187">
    <property type="term" value="P:regulation of circadian sleep/wake cycle, sleep"/>
    <property type="evidence" value="ECO:0007669"/>
    <property type="project" value="Ensembl"/>
</dbReference>
<feature type="compositionally biased region" description="Polar residues" evidence="9">
    <location>
        <begin position="763"/>
        <end position="773"/>
    </location>
</feature>
<dbReference type="InterPro" id="IPR013655">
    <property type="entry name" value="PAS_fold_3"/>
</dbReference>
<dbReference type="Ensembl" id="ENSSPUT00000016590.1">
    <property type="protein sequence ID" value="ENSSPUP00000015556.1"/>
    <property type="gene ID" value="ENSSPUG00000012024.1"/>
</dbReference>
<evidence type="ECO:0000256" key="9">
    <source>
        <dbReference type="SAM" id="MobiDB-lite"/>
    </source>
</evidence>
<dbReference type="GeneTree" id="ENSGT00940000160817"/>
<reference evidence="11" key="2">
    <citation type="submission" date="2025-09" db="UniProtKB">
        <authorList>
            <consortium name="Ensembl"/>
        </authorList>
    </citation>
    <scope>IDENTIFICATION</scope>
</reference>
<gene>
    <name evidence="11" type="primary">PER3</name>
</gene>
<dbReference type="InterPro" id="IPR000014">
    <property type="entry name" value="PAS"/>
</dbReference>
<dbReference type="GO" id="GO:0005737">
    <property type="term" value="C:cytoplasm"/>
    <property type="evidence" value="ECO:0007669"/>
    <property type="project" value="UniProtKB-SubCell"/>
</dbReference>
<keyword evidence="3" id="KW-0963">Cytoplasm</keyword>
<dbReference type="PROSITE" id="PS50112">
    <property type="entry name" value="PAS"/>
    <property type="match status" value="1"/>
</dbReference>
<dbReference type="PANTHER" id="PTHR11269">
    <property type="entry name" value="PERIOD CIRCADIAN PROTEIN"/>
    <property type="match status" value="1"/>
</dbReference>
<dbReference type="OMA" id="GISQCSY"/>
<keyword evidence="5" id="KW-0805">Transcription regulation</keyword>
<dbReference type="GO" id="GO:0019900">
    <property type="term" value="F:kinase binding"/>
    <property type="evidence" value="ECO:0007669"/>
    <property type="project" value="Ensembl"/>
</dbReference>
<evidence type="ECO:0000256" key="8">
    <source>
        <dbReference type="ARBA" id="ARBA00023242"/>
    </source>
</evidence>
<dbReference type="GO" id="GO:0050821">
    <property type="term" value="P:protein stabilization"/>
    <property type="evidence" value="ECO:0007669"/>
    <property type="project" value="Ensembl"/>
</dbReference>
<feature type="region of interest" description="Disordered" evidence="9">
    <location>
        <begin position="745"/>
        <end position="774"/>
    </location>
</feature>
<keyword evidence="7" id="KW-0804">Transcription</keyword>
<dbReference type="GO" id="GO:0032922">
    <property type="term" value="P:circadian regulation of gene expression"/>
    <property type="evidence" value="ECO:0007669"/>
    <property type="project" value="TreeGrafter"/>
</dbReference>
<dbReference type="InterPro" id="IPR022728">
    <property type="entry name" value="Period_circadian-like_C"/>
</dbReference>
<dbReference type="CDD" id="cd00130">
    <property type="entry name" value="PAS"/>
    <property type="match status" value="1"/>
</dbReference>
<feature type="compositionally biased region" description="Polar residues" evidence="9">
    <location>
        <begin position="55"/>
        <end position="64"/>
    </location>
</feature>
<dbReference type="SUPFAM" id="SSF55785">
    <property type="entry name" value="PYP-like sensor domain (PAS domain)"/>
    <property type="match status" value="1"/>
</dbReference>